<dbReference type="Proteomes" id="UP001177140">
    <property type="component" value="Unassembled WGS sequence"/>
</dbReference>
<name>A0AA41SFX7_PAPNU</name>
<organism evidence="1 2">
    <name type="scientific">Papaver nudicaule</name>
    <name type="common">Iceland poppy</name>
    <dbReference type="NCBI Taxonomy" id="74823"/>
    <lineage>
        <taxon>Eukaryota</taxon>
        <taxon>Viridiplantae</taxon>
        <taxon>Streptophyta</taxon>
        <taxon>Embryophyta</taxon>
        <taxon>Tracheophyta</taxon>
        <taxon>Spermatophyta</taxon>
        <taxon>Magnoliopsida</taxon>
        <taxon>Ranunculales</taxon>
        <taxon>Papaveraceae</taxon>
        <taxon>Papaveroideae</taxon>
        <taxon>Papaver</taxon>
    </lineage>
</organism>
<reference evidence="1" key="1">
    <citation type="submission" date="2022-03" db="EMBL/GenBank/DDBJ databases">
        <title>A functionally conserved STORR gene fusion in Papaver species that diverged 16.8 million years ago.</title>
        <authorList>
            <person name="Catania T."/>
        </authorList>
    </citation>
    <scope>NUCLEOTIDE SEQUENCE</scope>
    <source>
        <strain evidence="1">S-191538</strain>
    </source>
</reference>
<evidence type="ECO:0000313" key="1">
    <source>
        <dbReference type="EMBL" id="MCL7035641.1"/>
    </source>
</evidence>
<evidence type="ECO:0000313" key="2">
    <source>
        <dbReference type="Proteomes" id="UP001177140"/>
    </source>
</evidence>
<dbReference type="AlphaFoldDB" id="A0AA41SFX7"/>
<keyword evidence="2" id="KW-1185">Reference proteome</keyword>
<gene>
    <name evidence="1" type="ORF">MKW94_005747</name>
</gene>
<accession>A0AA41SFX7</accession>
<protein>
    <submittedName>
        <fullName evidence="1">Uncharacterized protein</fullName>
    </submittedName>
</protein>
<comment type="caution">
    <text evidence="1">The sequence shown here is derived from an EMBL/GenBank/DDBJ whole genome shotgun (WGS) entry which is preliminary data.</text>
</comment>
<dbReference type="EMBL" id="JAJJMA010159102">
    <property type="protein sequence ID" value="MCL7035641.1"/>
    <property type="molecule type" value="Genomic_DNA"/>
</dbReference>
<sequence>MDKKGEESIMVSANMMLKLVMVISMVMKLMVIDAVDTNDVYDPCSDTKVSNLDGFTFGIAISSKESFVSTRRKLSPCDTRLNLASTAQLAVFRPKVDEISLLTVNGSSYSLATNGDYILAFAGRKYTARSPPALITDKSHVITSFTLQGTLQNLFWKRSGCASCSGKKSFVGLDFPWDFLVI</sequence>
<proteinExistence type="predicted"/>